<evidence type="ECO:0000256" key="10">
    <source>
        <dbReference type="ARBA" id="ARBA00022918"/>
    </source>
</evidence>
<evidence type="ECO:0000256" key="12">
    <source>
        <dbReference type="SAM" id="MobiDB-lite"/>
    </source>
</evidence>
<dbReference type="InterPro" id="IPR027417">
    <property type="entry name" value="P-loop_NTPase"/>
</dbReference>
<dbReference type="GO" id="GO:0006508">
    <property type="term" value="P:proteolysis"/>
    <property type="evidence" value="ECO:0007669"/>
    <property type="project" value="UniProtKB-KW"/>
</dbReference>
<keyword evidence="6" id="KW-0378">Hydrolase</keyword>
<keyword evidence="7" id="KW-0460">Magnesium</keyword>
<dbReference type="InterPro" id="IPR043502">
    <property type="entry name" value="DNA/RNA_pol_sf"/>
</dbReference>
<dbReference type="CDD" id="cd00303">
    <property type="entry name" value="retropepsin_like"/>
    <property type="match status" value="1"/>
</dbReference>
<feature type="compositionally biased region" description="Polar residues" evidence="12">
    <location>
        <begin position="620"/>
        <end position="649"/>
    </location>
</feature>
<dbReference type="InterPro" id="IPR056924">
    <property type="entry name" value="SH3_Tf2-1"/>
</dbReference>
<evidence type="ECO:0000256" key="2">
    <source>
        <dbReference type="ARBA" id="ARBA00022679"/>
    </source>
</evidence>
<accession>A0A2Z6MGQ1</accession>
<dbReference type="SUPFAM" id="SSF53098">
    <property type="entry name" value="Ribonuclease H-like"/>
    <property type="match status" value="1"/>
</dbReference>
<keyword evidence="1" id="KW-0645">Protease</keyword>
<dbReference type="Pfam" id="PF25019">
    <property type="entry name" value="LRR_R13L1-DRL21"/>
    <property type="match status" value="2"/>
</dbReference>
<protein>
    <recommendedName>
        <fullName evidence="13">Integrase catalytic domain-containing protein</fullName>
    </recommendedName>
</protein>
<keyword evidence="11" id="KW-0511">Multifunctional enzyme</keyword>
<dbReference type="GO" id="GO:0003964">
    <property type="term" value="F:RNA-directed DNA polymerase activity"/>
    <property type="evidence" value="ECO:0007669"/>
    <property type="project" value="UniProtKB-KW"/>
</dbReference>
<dbReference type="GO" id="GO:0004519">
    <property type="term" value="F:endonuclease activity"/>
    <property type="evidence" value="ECO:0007669"/>
    <property type="project" value="UniProtKB-KW"/>
</dbReference>
<feature type="compositionally biased region" description="Low complexity" evidence="12">
    <location>
        <begin position="650"/>
        <end position="662"/>
    </location>
</feature>
<dbReference type="Gene3D" id="3.80.10.10">
    <property type="entry name" value="Ribonuclease Inhibitor"/>
    <property type="match status" value="2"/>
</dbReference>
<keyword evidence="2" id="KW-0808">Transferase</keyword>
<evidence type="ECO:0000256" key="9">
    <source>
        <dbReference type="ARBA" id="ARBA00022908"/>
    </source>
</evidence>
<dbReference type="InterPro" id="IPR002182">
    <property type="entry name" value="NB-ARC"/>
</dbReference>
<keyword evidence="3" id="KW-0548">Nucleotidyltransferase</keyword>
<evidence type="ECO:0000256" key="6">
    <source>
        <dbReference type="ARBA" id="ARBA00022801"/>
    </source>
</evidence>
<dbReference type="FunFam" id="3.30.70.270:FF:000020">
    <property type="entry name" value="Transposon Tf2-6 polyprotein-like Protein"/>
    <property type="match status" value="1"/>
</dbReference>
<dbReference type="InterPro" id="IPR043128">
    <property type="entry name" value="Rev_trsase/Diguanyl_cyclase"/>
</dbReference>
<dbReference type="Gene3D" id="3.10.10.10">
    <property type="entry name" value="HIV Type 1 Reverse Transcriptase, subunit A, domain 1"/>
    <property type="match status" value="1"/>
</dbReference>
<dbReference type="FunFam" id="3.10.10.10:FF:000007">
    <property type="entry name" value="Retrovirus-related Pol polyprotein from transposon 17.6-like Protein"/>
    <property type="match status" value="1"/>
</dbReference>
<dbReference type="GO" id="GO:0015074">
    <property type="term" value="P:DNA integration"/>
    <property type="evidence" value="ECO:0007669"/>
    <property type="project" value="UniProtKB-KW"/>
</dbReference>
<evidence type="ECO:0000256" key="8">
    <source>
        <dbReference type="ARBA" id="ARBA00022884"/>
    </source>
</evidence>
<evidence type="ECO:0000256" key="7">
    <source>
        <dbReference type="ARBA" id="ARBA00022842"/>
    </source>
</evidence>
<evidence type="ECO:0000256" key="4">
    <source>
        <dbReference type="ARBA" id="ARBA00022722"/>
    </source>
</evidence>
<keyword evidence="5" id="KW-0255">Endonuclease</keyword>
<feature type="region of interest" description="Disordered" evidence="12">
    <location>
        <begin position="443"/>
        <end position="467"/>
    </location>
</feature>
<dbReference type="InterPro" id="IPR001584">
    <property type="entry name" value="Integrase_cat-core"/>
</dbReference>
<keyword evidence="4" id="KW-0540">Nuclease</keyword>
<dbReference type="InterPro" id="IPR021109">
    <property type="entry name" value="Peptidase_aspartic_dom_sf"/>
</dbReference>
<dbReference type="GO" id="GO:0003723">
    <property type="term" value="F:RNA binding"/>
    <property type="evidence" value="ECO:0007669"/>
    <property type="project" value="UniProtKB-KW"/>
</dbReference>
<evidence type="ECO:0000313" key="15">
    <source>
        <dbReference type="Proteomes" id="UP000242715"/>
    </source>
</evidence>
<sequence length="2246" mass="253824">MDDDLFGIVLENLGSFIREELAAFLGKLADAAHVLDDILDECSITSKAHGEHKWITRFHPKKILARRNIGKRMKGVAEKNRTLTPGSHCWKLDELTSFKLVSGGFGGGGTVASRQPSGCSHGFGGFSGVDAIAEERITFGLQRGVAEERRREDVEWRRTTSVVTEPKVYGRDYDREKIVEFLLRHAVDSEELSVYSIAGVGGLGKTTLAQVVFNDERSIIGSTSGKSPYFSSLESMHKVVQQILLYSRYLLVLDDVWSADPEKWNEFKCFLQHGNGWKGASVLVTTRLNVVASIMGTYPAHQLVEFAAIGKEIVRKCVGSPLAATVLGSILRFKRNLEMEHDRSTVAEEMGLGDYGPRQREWKGARSAFGIGYSYQLYFPLFHFLVFLIYQIGPTYRIQLRMDNRVPAEARITNLEDQMNDVKSMLKTLIEKMHEQNLSIAAGSKQSGKAAMDPVSDESSRGLSQAESRLAGKKVKLSRLSMEGSTIHWFNLLMETEDELSWEKLKRALIARYGGRRLENPFEELSTLRQKGDVEAFELLSSQIGRLPEEQYLGYFMSGLKPSIRRRVRTMNPQSRMEMMRIAKDVEEELREEDDDVEVRIKKKSGYERLGQKDWAGSLRNRNGLQQQDPLRSNFAGGSSLNPKSGSIGSNTRSAASFASTARKSENNQRSGMTEKWKGVRSLSNEEFEERRTKGLCFKCGGRYHPTLHKCTERSLRVLILGDGESMNEDGEIVCLEEENVESDEEVEVECKLMGVLGSIGESHTMKVTGKIQNVELLVLIDSGASHNFISPKVTKALGLQITPSAARYIKLGDGHKILTQGVCRGLKMKIGDMEIMVDVFVLELGGMDMNDHGSNEWGWWNQQLRSIETANSETPTELLPILEKFHEVFREQIQLPPMRSQTHQIKLYSDHGEINVRPYRYPHHQKEEIERQVTELLKAGVIRQSMSSFSSPVILVKKKDKSWRMCVDYRALNKATILDKYPIPIVDELLDELFGSTVFSKIDLKSGYHQIRMHENDIAKTAFRTHNGHYEYLVMPFGLMNAPATFQATMNDLFRPYLRKFVLCQFGSPQVDYLGHIISGKGVAVDPTKIQCVVDWPKPKSVKGVRGFLGLTGYYRKFIKDYGKIAKPLTELTTKDNFKWGVEADQAFDLMKKIMTSAPVLILPNFEIPFEVECDAAGRGIGAVLMQQKQPIAYFSKALSDGNLSKSVYEKELMALRQKYNATTPGGLLQPLPIPNNIWEDLSLDFITGLPKSRGYDAILVVVDRLSKYSHFILLKHPYTARTIAELFVKEVVRLDGVPNSIISDRDPLFVSHFWMELFKLQGTKLKMSSAYHPETDGQTEVINRCLESYLRCFVVDHPKTWSVWVAWAEFWYNSTFHVSIGQTPFEVVYGRKPPPLVRFLSNESKVAAVVVELAERDEALRQLKAHLTCAQEQMMRYANKKRRDLSFEVGEWVFLKLRPHRQHSVVKRIHQKLAARFFGPFQIIEKIGAVAYKLKLPDESKIHPIFHVSLLKRAVGNYVVQGELPRDLETAGDNEVYPEKLLGSRVVRQGHVDIHQSLIQWKNKAAKDITWEDTEFLRGQFPDFSLEDKTFSEEEGIDRSTVAEEMGLDVLLSRAPLRALRTSSSQLSALKSLIHLRILDNCRGLGLEELHNLQLVGKLHIKGLENVSNEKHAREANLIGKDLNRLYLSWGLKSFGVKSYGGAHFPPWMMRNTSILKSLVHIILYDCKNCKKLPPLGKLPCLTTLYVCGMRDLKYIDDAFYEPAYEMAFTSLKKLTLCDLPNLEGVLEVEGVEMLPEILNLSISCVPKLALSSLPSVELLSAHGGTDVLWKFISYKNCDEELASSPQGVVGNNLYNLKSLYISDFEKLKQLHDELGTLCVLEHLHIQFCDEMESFSENLLQGLSSLRTLTINYCHGFKSLSEGIKHLTCLERLQITYCPQFIFPHNMNSQTALCQLKVSWHNENILDGLEGIPLLQNLSLTYFVSLTSLPDWLGAMTSLQVLEISSKIVFSWFCHVRDAQVLMIGAQRSKVFGLVATGGGASCSLPCATRVRVFIYSPAFIVCAARREKKRCQRISEDEKTEMNDKAVSAITLCLGDKVLREVACETLAVMMWTNLDALYMTKSLARRQCLKERLYFYRMVENKSVVEKLAEFNKIIDDLANIDVNLEDEDKAIYLLCALPKLWGNLNDALLYGKEGTITLNEVQSALRTKELTKLRGLKIDDSGEGLNVARGRSEYKGKGKGT</sequence>
<dbReference type="Pfam" id="PF00931">
    <property type="entry name" value="NB-ARC"/>
    <property type="match status" value="1"/>
</dbReference>
<dbReference type="Gene3D" id="3.40.50.300">
    <property type="entry name" value="P-loop containing nucleotide triphosphate hydrolases"/>
    <property type="match status" value="2"/>
</dbReference>
<dbReference type="InterPro" id="IPR012337">
    <property type="entry name" value="RNaseH-like_sf"/>
</dbReference>
<dbReference type="InterPro" id="IPR056789">
    <property type="entry name" value="LRR_R13L1-DRL21"/>
</dbReference>
<dbReference type="PROSITE" id="PS00141">
    <property type="entry name" value="ASP_PROTEASE"/>
    <property type="match status" value="1"/>
</dbReference>
<gene>
    <name evidence="14" type="ORF">TSUD_289640</name>
</gene>
<dbReference type="InterPro" id="IPR000477">
    <property type="entry name" value="RT_dom"/>
</dbReference>
<name>A0A2Z6MGQ1_TRISU</name>
<dbReference type="GO" id="GO:0043531">
    <property type="term" value="F:ADP binding"/>
    <property type="evidence" value="ECO:0007669"/>
    <property type="project" value="InterPro"/>
</dbReference>
<evidence type="ECO:0000256" key="3">
    <source>
        <dbReference type="ARBA" id="ARBA00022695"/>
    </source>
</evidence>
<evidence type="ECO:0000256" key="5">
    <source>
        <dbReference type="ARBA" id="ARBA00022759"/>
    </source>
</evidence>
<dbReference type="SUPFAM" id="SSF50630">
    <property type="entry name" value="Acid proteases"/>
    <property type="match status" value="1"/>
</dbReference>
<dbReference type="PANTHER" id="PTHR37984">
    <property type="entry name" value="PROTEIN CBG26694"/>
    <property type="match status" value="1"/>
</dbReference>
<feature type="region of interest" description="Disordered" evidence="12">
    <location>
        <begin position="618"/>
        <end position="684"/>
    </location>
</feature>
<dbReference type="Pfam" id="PF00078">
    <property type="entry name" value="RVT_1"/>
    <property type="match status" value="1"/>
</dbReference>
<dbReference type="Gene3D" id="2.40.70.10">
    <property type="entry name" value="Acid Proteases"/>
    <property type="match status" value="1"/>
</dbReference>
<dbReference type="GO" id="GO:0004190">
    <property type="term" value="F:aspartic-type endopeptidase activity"/>
    <property type="evidence" value="ECO:0007669"/>
    <property type="project" value="InterPro"/>
</dbReference>
<dbReference type="PROSITE" id="PS50994">
    <property type="entry name" value="INTEGRASE"/>
    <property type="match status" value="1"/>
</dbReference>
<keyword evidence="9" id="KW-0229">DNA integration</keyword>
<dbReference type="InterPro" id="IPR001969">
    <property type="entry name" value="Aspartic_peptidase_AS"/>
</dbReference>
<dbReference type="OrthoDB" id="2013610at2759"/>
<keyword evidence="10" id="KW-0695">RNA-directed DNA polymerase</keyword>
<feature type="compositionally biased region" description="Basic and acidic residues" evidence="12">
    <location>
        <begin position="663"/>
        <end position="678"/>
    </location>
</feature>
<dbReference type="SUPFAM" id="SSF52047">
    <property type="entry name" value="RNI-like"/>
    <property type="match status" value="1"/>
</dbReference>
<dbReference type="SUPFAM" id="SSF52540">
    <property type="entry name" value="P-loop containing nucleoside triphosphate hydrolases"/>
    <property type="match status" value="1"/>
</dbReference>
<reference evidence="15" key="1">
    <citation type="journal article" date="2017" name="Front. Plant Sci.">
        <title>Climate Clever Clovers: New Paradigm to Reduce the Environmental Footprint of Ruminants by Breeding Low Methanogenic Forages Utilizing Haplotype Variation.</title>
        <authorList>
            <person name="Kaur P."/>
            <person name="Appels R."/>
            <person name="Bayer P.E."/>
            <person name="Keeble-Gagnere G."/>
            <person name="Wang J."/>
            <person name="Hirakawa H."/>
            <person name="Shirasawa K."/>
            <person name="Vercoe P."/>
            <person name="Stefanova K."/>
            <person name="Durmic Z."/>
            <person name="Nichols P."/>
            <person name="Revell C."/>
            <person name="Isobe S.N."/>
            <person name="Edwards D."/>
            <person name="Erskine W."/>
        </authorList>
    </citation>
    <scope>NUCLEOTIDE SEQUENCE [LARGE SCALE GENOMIC DNA]</scope>
    <source>
        <strain evidence="15">cv. Daliak</strain>
    </source>
</reference>
<organism evidence="14 15">
    <name type="scientific">Trifolium subterraneum</name>
    <name type="common">Subterranean clover</name>
    <dbReference type="NCBI Taxonomy" id="3900"/>
    <lineage>
        <taxon>Eukaryota</taxon>
        <taxon>Viridiplantae</taxon>
        <taxon>Streptophyta</taxon>
        <taxon>Embryophyta</taxon>
        <taxon>Tracheophyta</taxon>
        <taxon>Spermatophyta</taxon>
        <taxon>Magnoliopsida</taxon>
        <taxon>eudicotyledons</taxon>
        <taxon>Gunneridae</taxon>
        <taxon>Pentapetalae</taxon>
        <taxon>rosids</taxon>
        <taxon>fabids</taxon>
        <taxon>Fabales</taxon>
        <taxon>Fabaceae</taxon>
        <taxon>Papilionoideae</taxon>
        <taxon>50 kb inversion clade</taxon>
        <taxon>NPAAA clade</taxon>
        <taxon>Hologalegina</taxon>
        <taxon>IRL clade</taxon>
        <taxon>Trifolieae</taxon>
        <taxon>Trifolium</taxon>
    </lineage>
</organism>
<dbReference type="EMBL" id="DF973293">
    <property type="protein sequence ID" value="GAU24602.1"/>
    <property type="molecule type" value="Genomic_DNA"/>
</dbReference>
<dbReference type="Gene3D" id="3.30.420.10">
    <property type="entry name" value="Ribonuclease H-like superfamily/Ribonuclease H"/>
    <property type="match status" value="1"/>
</dbReference>
<evidence type="ECO:0000259" key="13">
    <source>
        <dbReference type="PROSITE" id="PS50994"/>
    </source>
</evidence>
<evidence type="ECO:0000313" key="14">
    <source>
        <dbReference type="EMBL" id="GAU24602.1"/>
    </source>
</evidence>
<dbReference type="Proteomes" id="UP000242715">
    <property type="component" value="Unassembled WGS sequence"/>
</dbReference>
<dbReference type="Gene3D" id="3.30.70.270">
    <property type="match status" value="2"/>
</dbReference>
<keyword evidence="8" id="KW-0694">RNA-binding</keyword>
<dbReference type="Pfam" id="PF24626">
    <property type="entry name" value="SH3_Tf2-1"/>
    <property type="match status" value="1"/>
</dbReference>
<proteinExistence type="predicted"/>
<dbReference type="InterPro" id="IPR041577">
    <property type="entry name" value="RT_RNaseH_2"/>
</dbReference>
<dbReference type="Pfam" id="PF17919">
    <property type="entry name" value="RT_RNaseH_2"/>
    <property type="match status" value="1"/>
</dbReference>
<dbReference type="SUPFAM" id="SSF54160">
    <property type="entry name" value="Chromo domain-like"/>
    <property type="match status" value="1"/>
</dbReference>
<evidence type="ECO:0000256" key="11">
    <source>
        <dbReference type="ARBA" id="ARBA00023268"/>
    </source>
</evidence>
<evidence type="ECO:0000256" key="1">
    <source>
        <dbReference type="ARBA" id="ARBA00022670"/>
    </source>
</evidence>
<dbReference type="PANTHER" id="PTHR37984:SF5">
    <property type="entry name" value="PROTEIN NYNRIN-LIKE"/>
    <property type="match status" value="1"/>
</dbReference>
<dbReference type="Pfam" id="PF14223">
    <property type="entry name" value="Retrotran_gag_2"/>
    <property type="match status" value="1"/>
</dbReference>
<feature type="domain" description="Integrase catalytic" evidence="13">
    <location>
        <begin position="1230"/>
        <end position="1394"/>
    </location>
</feature>
<dbReference type="InterPro" id="IPR036397">
    <property type="entry name" value="RNaseH_sf"/>
</dbReference>
<dbReference type="CDD" id="cd01647">
    <property type="entry name" value="RT_LTR"/>
    <property type="match status" value="1"/>
</dbReference>
<dbReference type="SUPFAM" id="SSF56672">
    <property type="entry name" value="DNA/RNA polymerases"/>
    <property type="match status" value="1"/>
</dbReference>
<dbReference type="InterPro" id="IPR050951">
    <property type="entry name" value="Retrovirus_Pol_polyprotein"/>
</dbReference>
<dbReference type="Pfam" id="PF08284">
    <property type="entry name" value="RVP_2"/>
    <property type="match status" value="1"/>
</dbReference>
<dbReference type="InterPro" id="IPR016197">
    <property type="entry name" value="Chromo-like_dom_sf"/>
</dbReference>
<dbReference type="InterPro" id="IPR032675">
    <property type="entry name" value="LRR_dom_sf"/>
</dbReference>
<keyword evidence="15" id="KW-1185">Reference proteome</keyword>